<feature type="transmembrane region" description="Helical" evidence="1">
    <location>
        <begin position="293"/>
        <end position="316"/>
    </location>
</feature>
<comment type="caution">
    <text evidence="2">The sequence shown here is derived from an EMBL/GenBank/DDBJ whole genome shotgun (WGS) entry which is preliminary data.</text>
</comment>
<keyword evidence="3" id="KW-1185">Reference proteome</keyword>
<evidence type="ECO:0000313" key="3">
    <source>
        <dbReference type="Proteomes" id="UP000581206"/>
    </source>
</evidence>
<evidence type="ECO:0008006" key="4">
    <source>
        <dbReference type="Google" id="ProtNLM"/>
    </source>
</evidence>
<keyword evidence="1" id="KW-0472">Membrane</keyword>
<feature type="transmembrane region" description="Helical" evidence="1">
    <location>
        <begin position="204"/>
        <end position="221"/>
    </location>
</feature>
<feature type="transmembrane region" description="Helical" evidence="1">
    <location>
        <begin position="146"/>
        <end position="164"/>
    </location>
</feature>
<dbReference type="EMBL" id="JAAXOX010000001">
    <property type="protein sequence ID" value="NKY21366.1"/>
    <property type="molecule type" value="Genomic_DNA"/>
</dbReference>
<accession>A0A7X6KSB0</accession>
<dbReference type="AlphaFoldDB" id="A0A7X6KSB0"/>
<keyword evidence="1" id="KW-1133">Transmembrane helix</keyword>
<feature type="transmembrane region" description="Helical" evidence="1">
    <location>
        <begin position="116"/>
        <end position="134"/>
    </location>
</feature>
<reference evidence="2 3" key="1">
    <citation type="submission" date="2020-04" db="EMBL/GenBank/DDBJ databases">
        <title>MicrobeNet Type strains.</title>
        <authorList>
            <person name="Nicholson A.C."/>
        </authorList>
    </citation>
    <scope>NUCLEOTIDE SEQUENCE [LARGE SCALE GENOMIC DNA]</scope>
    <source>
        <strain evidence="2 3">ATCC BAA-788</strain>
    </source>
</reference>
<keyword evidence="1" id="KW-0812">Transmembrane</keyword>
<feature type="transmembrane region" description="Helical" evidence="1">
    <location>
        <begin position="408"/>
        <end position="431"/>
    </location>
</feature>
<protein>
    <recommendedName>
        <fullName evidence="4">Type VII secretion integral membrane protein EccD</fullName>
    </recommendedName>
</protein>
<name>A0A7X6KSB0_9CELL</name>
<evidence type="ECO:0000256" key="1">
    <source>
        <dbReference type="SAM" id="Phobius"/>
    </source>
</evidence>
<feature type="transmembrane region" description="Helical" evidence="1">
    <location>
        <begin position="376"/>
        <end position="396"/>
    </location>
</feature>
<feature type="transmembrane region" description="Helical" evidence="1">
    <location>
        <begin position="92"/>
        <end position="110"/>
    </location>
</feature>
<gene>
    <name evidence="2" type="ORF">HGA03_01655</name>
</gene>
<feature type="transmembrane region" description="Helical" evidence="1">
    <location>
        <begin position="170"/>
        <end position="192"/>
    </location>
</feature>
<sequence length="439" mass="43827">MSETRRLVVLDGARRFDLTVPAEATVAGVLDCVGVAPGAGLALHCAGAPTDPERRVGELDDGVMLTVADVHEPPVTDPAAGPVVDPDSQGSAPWWSLAALGVAVVVLAALHPHAPVWAGVALLLCALVAGLVAAGSRPVADPARAARVVGPGVLALAAVALLTQRTGFGVVQLTMFAGLVAVAVILIAVTVVEPAATTRAATGTGAVLVLVLAVPWVVALVVGQGPLFAAGVTAGAMPLVLRALPSMVLTVPDGHFLDFEHLMDTRWTVRGAVPRLIGTANAGQVTERVRAAWAARVSGTVLVCVIGAVALPFAMVPATEPIQRIGQIALAVCYPVAMALLARSGGSPALVWLPRGSALVGVLVLASTTLTGGPLLPTAAGLVAAGLVLAGMTVPIGRGASSLVVSRLADLVQALTAALVLPAGLVAAGTVELMRGLIG</sequence>
<dbReference type="Proteomes" id="UP000581206">
    <property type="component" value="Unassembled WGS sequence"/>
</dbReference>
<dbReference type="RefSeq" id="WP_168628467.1">
    <property type="nucleotide sequence ID" value="NZ_BONL01000037.1"/>
</dbReference>
<feature type="transmembrane region" description="Helical" evidence="1">
    <location>
        <begin position="322"/>
        <end position="342"/>
    </location>
</feature>
<evidence type="ECO:0000313" key="2">
    <source>
        <dbReference type="EMBL" id="NKY21366.1"/>
    </source>
</evidence>
<proteinExistence type="predicted"/>
<feature type="transmembrane region" description="Helical" evidence="1">
    <location>
        <begin position="349"/>
        <end position="370"/>
    </location>
</feature>
<organism evidence="2 3">
    <name type="scientific">Cellulomonas denverensis</name>
    <dbReference type="NCBI Taxonomy" id="264297"/>
    <lineage>
        <taxon>Bacteria</taxon>
        <taxon>Bacillati</taxon>
        <taxon>Actinomycetota</taxon>
        <taxon>Actinomycetes</taxon>
        <taxon>Micrococcales</taxon>
        <taxon>Cellulomonadaceae</taxon>
        <taxon>Cellulomonas</taxon>
    </lineage>
</organism>